<dbReference type="RefSeq" id="WP_156013369.1">
    <property type="nucleotide sequence ID" value="NZ_CP045484.1"/>
</dbReference>
<dbReference type="Pfam" id="PF05584">
    <property type="entry name" value="Sulfolobus_pRN"/>
    <property type="match status" value="1"/>
</dbReference>
<accession>A0A650CD67</accession>
<sequence>MNIRGLILFYIARKNCATLDEICNNLKINENTAKIALSRLAKEHYITRRWLRTPEGKRFRLYCISSTRLKEFNV</sequence>
<name>A0A650CD67_SULOH</name>
<dbReference type="KEGG" id="soh:D1869_00115"/>
<dbReference type="InterPro" id="IPR036388">
    <property type="entry name" value="WH-like_DNA-bd_sf"/>
</dbReference>
<reference evidence="2 3" key="1">
    <citation type="submission" date="2019-10" db="EMBL/GenBank/DDBJ databases">
        <title>Genome Sequences from Six Type Strain Members of the Archaeal Family Sulfolobaceae: Acidianus ambivalens, Acidianus infernus, Metallosphaera prunae, Stygiolobus azoricus, Sulfolobus metallicus, and Sulfurisphaera ohwakuensis.</title>
        <authorList>
            <person name="Counts J.A."/>
            <person name="Kelly R.M."/>
        </authorList>
    </citation>
    <scope>NUCLEOTIDE SEQUENCE [LARGE SCALE GENOMIC DNA]</scope>
    <source>
        <strain evidence="2 3">TA-1</strain>
    </source>
</reference>
<dbReference type="InterPro" id="IPR008848">
    <property type="entry name" value="Plasmid_regulator_arc"/>
</dbReference>
<reference evidence="1 4" key="2">
    <citation type="submission" date="2020-08" db="EMBL/GenBank/DDBJ databases">
        <title>Genomic Encyclopedia of Type Strains, Phase IV (KMG-IV): sequencing the most valuable type-strain genomes for metagenomic binning, comparative biology and taxonomic classification.</title>
        <authorList>
            <person name="Goeker M."/>
        </authorList>
    </citation>
    <scope>NUCLEOTIDE SEQUENCE [LARGE SCALE GENOMIC DNA]</scope>
    <source>
        <strain evidence="1 4">DSM 12421</strain>
    </source>
</reference>
<proteinExistence type="predicted"/>
<evidence type="ECO:0000313" key="4">
    <source>
        <dbReference type="Proteomes" id="UP000582213"/>
    </source>
</evidence>
<dbReference type="Proteomes" id="UP000427373">
    <property type="component" value="Chromosome"/>
</dbReference>
<keyword evidence="3" id="KW-1185">Reference proteome</keyword>
<dbReference type="Proteomes" id="UP000582213">
    <property type="component" value="Unassembled WGS sequence"/>
</dbReference>
<dbReference type="Gene3D" id="1.10.10.10">
    <property type="entry name" value="Winged helix-like DNA-binding domain superfamily/Winged helix DNA-binding domain"/>
    <property type="match status" value="1"/>
</dbReference>
<dbReference type="InterPro" id="IPR036390">
    <property type="entry name" value="WH_DNA-bd_sf"/>
</dbReference>
<dbReference type="AlphaFoldDB" id="A0A650CD67"/>
<dbReference type="SUPFAM" id="SSF46785">
    <property type="entry name" value="Winged helix' DNA-binding domain"/>
    <property type="match status" value="1"/>
</dbReference>
<dbReference type="OrthoDB" id="377157at2157"/>
<dbReference type="EMBL" id="JACHFY010000049">
    <property type="protein sequence ID" value="MBB5255179.1"/>
    <property type="molecule type" value="Genomic_DNA"/>
</dbReference>
<protein>
    <submittedName>
        <fullName evidence="1">Putative ArsR family transcriptional regulator</fullName>
    </submittedName>
    <submittedName>
        <fullName evidence="2">Sulfolobus plasmid regulator</fullName>
    </submittedName>
</protein>
<evidence type="ECO:0000313" key="1">
    <source>
        <dbReference type="EMBL" id="MBB5255179.1"/>
    </source>
</evidence>
<organism evidence="2 3">
    <name type="scientific">Sulfurisphaera ohwakuensis</name>
    <dbReference type="NCBI Taxonomy" id="69656"/>
    <lineage>
        <taxon>Archaea</taxon>
        <taxon>Thermoproteota</taxon>
        <taxon>Thermoprotei</taxon>
        <taxon>Sulfolobales</taxon>
        <taxon>Sulfolobaceae</taxon>
        <taxon>Sulfurisphaera</taxon>
    </lineage>
</organism>
<gene>
    <name evidence="2" type="ORF">D1869_00115</name>
    <name evidence="1" type="ORF">HNQ62_002954</name>
</gene>
<dbReference type="GeneID" id="42799609"/>
<evidence type="ECO:0000313" key="2">
    <source>
        <dbReference type="EMBL" id="QGR15781.1"/>
    </source>
</evidence>
<dbReference type="EMBL" id="CP045484">
    <property type="protein sequence ID" value="QGR15781.1"/>
    <property type="molecule type" value="Genomic_DNA"/>
</dbReference>
<evidence type="ECO:0000313" key="3">
    <source>
        <dbReference type="Proteomes" id="UP000427373"/>
    </source>
</evidence>